<comment type="caution">
    <text evidence="2">The sequence shown here is derived from an EMBL/GenBank/DDBJ whole genome shotgun (WGS) entry which is preliminary data.</text>
</comment>
<evidence type="ECO:0000256" key="1">
    <source>
        <dbReference type="SAM" id="MobiDB-lite"/>
    </source>
</evidence>
<gene>
    <name evidence="2" type="ORF">QFZ26_002312</name>
</gene>
<feature type="region of interest" description="Disordered" evidence="1">
    <location>
        <begin position="174"/>
        <end position="197"/>
    </location>
</feature>
<feature type="compositionally biased region" description="Basic and acidic residues" evidence="1">
    <location>
        <begin position="186"/>
        <end position="197"/>
    </location>
</feature>
<name>A0ABU0RAI2_9MICO</name>
<keyword evidence="3" id="KW-1185">Reference proteome</keyword>
<evidence type="ECO:0000313" key="3">
    <source>
        <dbReference type="Proteomes" id="UP001239083"/>
    </source>
</evidence>
<feature type="region of interest" description="Disordered" evidence="1">
    <location>
        <begin position="1"/>
        <end position="22"/>
    </location>
</feature>
<reference evidence="2 3" key="1">
    <citation type="submission" date="2023-07" db="EMBL/GenBank/DDBJ databases">
        <title>Comparative genomics of wheat-associated soil bacteria to identify genetic determinants of phenazine resistance.</title>
        <authorList>
            <person name="Mouncey N."/>
        </authorList>
    </citation>
    <scope>NUCLEOTIDE SEQUENCE [LARGE SCALE GENOMIC DNA]</scope>
    <source>
        <strain evidence="2 3">V3I3</strain>
    </source>
</reference>
<dbReference type="RefSeq" id="WP_307042255.1">
    <property type="nucleotide sequence ID" value="NZ_JAUSYY010000001.1"/>
</dbReference>
<dbReference type="Pfam" id="PF12277">
    <property type="entry name" value="DUF3618"/>
    <property type="match status" value="1"/>
</dbReference>
<dbReference type="InterPro" id="IPR022062">
    <property type="entry name" value="DUF3618"/>
</dbReference>
<protein>
    <submittedName>
        <fullName evidence="2">ElaB/YqjD/DUF883 family membrane-anchored ribosome-binding protein</fullName>
    </submittedName>
</protein>
<evidence type="ECO:0000313" key="2">
    <source>
        <dbReference type="EMBL" id="MDQ0894757.1"/>
    </source>
</evidence>
<accession>A0ABU0RAI2</accession>
<dbReference type="SUPFAM" id="SSF58113">
    <property type="entry name" value="Apolipoprotein A-I"/>
    <property type="match status" value="1"/>
</dbReference>
<sequence length="197" mass="20837">MSNPDVVRSDDPDVIRSDIERTRRELGQDVDALADKVNPGKAAQRQTEKVRRAATRLKDRVMGTASDVVDSTQDAVGHAGEAVADAPRKVASATQGNPVAVGLIAFGVGWLLSSLVPASKPERDMADKLESAAAPLVDEVRDLAKESADHLREPAREAVDAVKGRAAEAVDTVKAEGADAATEVQAEAKHAAERQME</sequence>
<proteinExistence type="predicted"/>
<dbReference type="EMBL" id="JAUSYY010000001">
    <property type="protein sequence ID" value="MDQ0894757.1"/>
    <property type="molecule type" value="Genomic_DNA"/>
</dbReference>
<organism evidence="2 3">
    <name type="scientific">Agromyces ramosus</name>
    <dbReference type="NCBI Taxonomy" id="33879"/>
    <lineage>
        <taxon>Bacteria</taxon>
        <taxon>Bacillati</taxon>
        <taxon>Actinomycetota</taxon>
        <taxon>Actinomycetes</taxon>
        <taxon>Micrococcales</taxon>
        <taxon>Microbacteriaceae</taxon>
        <taxon>Agromyces</taxon>
    </lineage>
</organism>
<dbReference type="Proteomes" id="UP001239083">
    <property type="component" value="Unassembled WGS sequence"/>
</dbReference>
<feature type="compositionally biased region" description="Basic and acidic residues" evidence="1">
    <location>
        <begin position="7"/>
        <end position="22"/>
    </location>
</feature>